<evidence type="ECO:0000313" key="3">
    <source>
        <dbReference type="Proteomes" id="UP000030745"/>
    </source>
</evidence>
<reference evidence="2 3" key="1">
    <citation type="journal article" date="2013" name="PLoS Genet.">
        <title>Distinctive expansion of potential virulence genes in the genome of the oomycete fish pathogen Saprolegnia parasitica.</title>
        <authorList>
            <person name="Jiang R.H."/>
            <person name="de Bruijn I."/>
            <person name="Haas B.J."/>
            <person name="Belmonte R."/>
            <person name="Lobach L."/>
            <person name="Christie J."/>
            <person name="van den Ackerveken G."/>
            <person name="Bottin A."/>
            <person name="Bulone V."/>
            <person name="Diaz-Moreno S.M."/>
            <person name="Dumas B."/>
            <person name="Fan L."/>
            <person name="Gaulin E."/>
            <person name="Govers F."/>
            <person name="Grenville-Briggs L.J."/>
            <person name="Horner N.R."/>
            <person name="Levin J.Z."/>
            <person name="Mammella M."/>
            <person name="Meijer H.J."/>
            <person name="Morris P."/>
            <person name="Nusbaum C."/>
            <person name="Oome S."/>
            <person name="Phillips A.J."/>
            <person name="van Rooyen D."/>
            <person name="Rzeszutek E."/>
            <person name="Saraiva M."/>
            <person name="Secombes C.J."/>
            <person name="Seidl M.F."/>
            <person name="Snel B."/>
            <person name="Stassen J.H."/>
            <person name="Sykes S."/>
            <person name="Tripathy S."/>
            <person name="van den Berg H."/>
            <person name="Vega-Arreguin J.C."/>
            <person name="Wawra S."/>
            <person name="Young S.K."/>
            <person name="Zeng Q."/>
            <person name="Dieguez-Uribeondo J."/>
            <person name="Russ C."/>
            <person name="Tyler B.M."/>
            <person name="van West P."/>
        </authorList>
    </citation>
    <scope>NUCLEOTIDE SEQUENCE [LARGE SCALE GENOMIC DNA]</scope>
    <source>
        <strain evidence="2 3">CBS 223.65</strain>
    </source>
</reference>
<accession>A0A067BT80</accession>
<dbReference type="RefSeq" id="XP_012209274.1">
    <property type="nucleotide sequence ID" value="XM_012353884.1"/>
</dbReference>
<evidence type="ECO:0008006" key="4">
    <source>
        <dbReference type="Google" id="ProtNLM"/>
    </source>
</evidence>
<dbReference type="GeneID" id="24136011"/>
<evidence type="ECO:0000256" key="1">
    <source>
        <dbReference type="SAM" id="SignalP"/>
    </source>
</evidence>
<organism evidence="2 3">
    <name type="scientific">Saprolegnia parasitica (strain CBS 223.65)</name>
    <dbReference type="NCBI Taxonomy" id="695850"/>
    <lineage>
        <taxon>Eukaryota</taxon>
        <taxon>Sar</taxon>
        <taxon>Stramenopiles</taxon>
        <taxon>Oomycota</taxon>
        <taxon>Saprolegniomycetes</taxon>
        <taxon>Saprolegniales</taxon>
        <taxon>Saprolegniaceae</taxon>
        <taxon>Saprolegnia</taxon>
    </lineage>
</organism>
<dbReference type="AlphaFoldDB" id="A0A067BT80"/>
<sequence length="77" mass="8567">MGLRHIVRCMVQAAIGIVWLHAVVEQLDAHVHLGLKPKLQTLTTDREVQFSDASVVDHCLSLRRLEHATAELCAIAM</sequence>
<feature type="chain" id="PRO_5001633735" description="Secreted protein" evidence="1">
    <location>
        <begin position="30"/>
        <end position="77"/>
    </location>
</feature>
<feature type="signal peptide" evidence="1">
    <location>
        <begin position="1"/>
        <end position="29"/>
    </location>
</feature>
<evidence type="ECO:0000313" key="2">
    <source>
        <dbReference type="EMBL" id="KDO20040.1"/>
    </source>
</evidence>
<gene>
    <name evidence="2" type="ORF">SPRG_14188</name>
</gene>
<dbReference type="EMBL" id="KK583326">
    <property type="protein sequence ID" value="KDO20040.1"/>
    <property type="molecule type" value="Genomic_DNA"/>
</dbReference>
<dbReference type="Proteomes" id="UP000030745">
    <property type="component" value="Unassembled WGS sequence"/>
</dbReference>
<proteinExistence type="predicted"/>
<keyword evidence="3" id="KW-1185">Reference proteome</keyword>
<name>A0A067BT80_SAPPC</name>
<dbReference type="KEGG" id="spar:SPRG_14188"/>
<dbReference type="OrthoDB" id="10330512at2759"/>
<keyword evidence="1" id="KW-0732">Signal</keyword>
<dbReference type="OMA" id="IVWLHAV"/>
<dbReference type="VEuPathDB" id="FungiDB:SPRG_14188"/>
<protein>
    <recommendedName>
        <fullName evidence="4">Secreted protein</fullName>
    </recommendedName>
</protein>